<keyword evidence="3" id="KW-0508">mRNA splicing</keyword>
<dbReference type="Proteomes" id="UP000631114">
    <property type="component" value="Unassembled WGS sequence"/>
</dbReference>
<feature type="non-terminal residue" evidence="7">
    <location>
        <position position="1"/>
    </location>
</feature>
<dbReference type="InterPro" id="IPR035979">
    <property type="entry name" value="RBD_domain_sf"/>
</dbReference>
<comment type="caution">
    <text evidence="7">The sequence shown here is derived from an EMBL/GenBank/DDBJ whole genome shotgun (WGS) entry which is preliminary data.</text>
</comment>
<evidence type="ECO:0000313" key="7">
    <source>
        <dbReference type="EMBL" id="KAF9593834.1"/>
    </source>
</evidence>
<dbReference type="Gene3D" id="3.30.70.330">
    <property type="match status" value="1"/>
</dbReference>
<dbReference type="InterPro" id="IPR015915">
    <property type="entry name" value="Kelch-typ_b-propeller"/>
</dbReference>
<accession>A0A835H6M4</accession>
<evidence type="ECO:0000256" key="2">
    <source>
        <dbReference type="ARBA" id="ARBA00022884"/>
    </source>
</evidence>
<keyword evidence="1" id="KW-0507">mRNA processing</keyword>
<dbReference type="Pfam" id="PF25210">
    <property type="entry name" value="Kelch_FKB95"/>
    <property type="match status" value="1"/>
</dbReference>
<dbReference type="PANTHER" id="PTHR23139">
    <property type="entry name" value="RNA-BINDING PROTEIN"/>
    <property type="match status" value="1"/>
</dbReference>
<dbReference type="SMART" id="SM00360">
    <property type="entry name" value="RRM"/>
    <property type="match status" value="1"/>
</dbReference>
<evidence type="ECO:0000313" key="8">
    <source>
        <dbReference type="Proteomes" id="UP000631114"/>
    </source>
</evidence>
<dbReference type="PROSITE" id="PS50102">
    <property type="entry name" value="RRM"/>
    <property type="match status" value="1"/>
</dbReference>
<name>A0A835H6M4_9MAGN</name>
<dbReference type="AlphaFoldDB" id="A0A835H6M4"/>
<evidence type="ECO:0000259" key="6">
    <source>
        <dbReference type="PROSITE" id="PS50102"/>
    </source>
</evidence>
<feature type="domain" description="RRM" evidence="6">
    <location>
        <begin position="544"/>
        <end position="621"/>
    </location>
</feature>
<evidence type="ECO:0000256" key="4">
    <source>
        <dbReference type="PROSITE-ProRule" id="PRU00176"/>
    </source>
</evidence>
<evidence type="ECO:0000256" key="3">
    <source>
        <dbReference type="ARBA" id="ARBA00023187"/>
    </source>
</evidence>
<dbReference type="Gene3D" id="2.120.10.80">
    <property type="entry name" value="Kelch-type beta propeller"/>
    <property type="match status" value="1"/>
</dbReference>
<dbReference type="GO" id="GO:0008380">
    <property type="term" value="P:RNA splicing"/>
    <property type="evidence" value="ECO:0007669"/>
    <property type="project" value="UniProtKB-KW"/>
</dbReference>
<reference evidence="7 8" key="1">
    <citation type="submission" date="2020-10" db="EMBL/GenBank/DDBJ databases">
        <title>The Coptis chinensis genome and diversification of protoberbering-type alkaloids.</title>
        <authorList>
            <person name="Wang B."/>
            <person name="Shu S."/>
            <person name="Song C."/>
            <person name="Liu Y."/>
        </authorList>
    </citation>
    <scope>NUCLEOTIDE SEQUENCE [LARGE SCALE GENOMIC DNA]</scope>
    <source>
        <strain evidence="7">HL-2020</strain>
        <tissue evidence="7">Leaf</tissue>
    </source>
</reference>
<gene>
    <name evidence="7" type="ORF">IFM89_025619</name>
</gene>
<dbReference type="GO" id="GO:0006397">
    <property type="term" value="P:mRNA processing"/>
    <property type="evidence" value="ECO:0007669"/>
    <property type="project" value="UniProtKB-KW"/>
</dbReference>
<organism evidence="7 8">
    <name type="scientific">Coptis chinensis</name>
    <dbReference type="NCBI Taxonomy" id="261450"/>
    <lineage>
        <taxon>Eukaryota</taxon>
        <taxon>Viridiplantae</taxon>
        <taxon>Streptophyta</taxon>
        <taxon>Embryophyta</taxon>
        <taxon>Tracheophyta</taxon>
        <taxon>Spermatophyta</taxon>
        <taxon>Magnoliopsida</taxon>
        <taxon>Ranunculales</taxon>
        <taxon>Ranunculaceae</taxon>
        <taxon>Coptidoideae</taxon>
        <taxon>Coptis</taxon>
    </lineage>
</organism>
<dbReference type="InterPro" id="IPR057499">
    <property type="entry name" value="Kelch_FKB95"/>
</dbReference>
<dbReference type="GO" id="GO:0003723">
    <property type="term" value="F:RNA binding"/>
    <property type="evidence" value="ECO:0007669"/>
    <property type="project" value="UniProtKB-UniRule"/>
</dbReference>
<keyword evidence="8" id="KW-1185">Reference proteome</keyword>
<dbReference type="SUPFAM" id="SSF117281">
    <property type="entry name" value="Kelch motif"/>
    <property type="match status" value="1"/>
</dbReference>
<dbReference type="OrthoDB" id="1056391at2759"/>
<evidence type="ECO:0000256" key="5">
    <source>
        <dbReference type="SAM" id="MobiDB-lite"/>
    </source>
</evidence>
<protein>
    <recommendedName>
        <fullName evidence="6">RRM domain-containing protein</fullName>
    </recommendedName>
</protein>
<dbReference type="SUPFAM" id="SSF54928">
    <property type="entry name" value="RNA-binding domain, RBD"/>
    <property type="match status" value="1"/>
</dbReference>
<dbReference type="InterPro" id="IPR012677">
    <property type="entry name" value="Nucleotide-bd_a/b_plait_sf"/>
</dbReference>
<dbReference type="EMBL" id="JADFTS010000008">
    <property type="protein sequence ID" value="KAF9593834.1"/>
    <property type="molecule type" value="Genomic_DNA"/>
</dbReference>
<proteinExistence type="predicted"/>
<sequence>PFTFWAFKLVDLGWVLPPDPWPSDVERMRWVVRKSRQRIFLPSRGVDLGVGARKEVFVEQFSDDEYECDFDNQKGSSSVANIDEWKWKLSLLSSSEQDQEIISRYKRDRRDYEQISNLVKRMGLYRQKRRRFLERPLKEVSTGNTVGGEEDQLSVCLVVNMKRDYRWYELNPTFNTGSSKSKIKYCPCLLFELPCEEALYGFTCVSVDSKVYIIGGLDCDSQLPDDHRIPSSTVQVIDTPSFGKTVSMSVGTAMYGGKSSAARAVLDGKIYVFGSLAKLTGEPWAEVFDPATNRWEGLPYPSEKVINLSKSRVGTPVVYEKRKKILVFYNGVCECFFDVSTHLWKYDLTLPIRKDCYMNGGGSVIVDDRLYMFCLPQKELYAYDLVQGGQDFIPVHGLEKAVESINLHDRRAGYTHMLHLGNGVICMVWLVGTFSSHDVNCVEYYRIHCLKFHVNERDGFLHAVVDRCDYYFLKGFVDVFDCFAMKRATHSENRQLGAIVRCSLSGGCELVLWLWLDEVIGIICLWRSTNNAKDKWDLVTRHARRVYVEGFSSVNPQTIETFFNDSITSSCNSGIVCDVYVDKEKKFAIVEMRSEQAASCALELNGSLFEGAELKIRRPTDYNCKKDPTFEFTEHPYQMTHPRSYWQRGGRGHSLMRSLSEKGPAPAM</sequence>
<keyword evidence="2 4" id="KW-0694">RNA-binding</keyword>
<evidence type="ECO:0000256" key="1">
    <source>
        <dbReference type="ARBA" id="ARBA00022664"/>
    </source>
</evidence>
<feature type="region of interest" description="Disordered" evidence="5">
    <location>
        <begin position="643"/>
        <end position="668"/>
    </location>
</feature>
<dbReference type="InterPro" id="IPR000504">
    <property type="entry name" value="RRM_dom"/>
</dbReference>